<evidence type="ECO:0000259" key="2">
    <source>
        <dbReference type="Pfam" id="PF18394"/>
    </source>
</evidence>
<evidence type="ECO:0000313" key="4">
    <source>
        <dbReference type="Proteomes" id="UP000838878"/>
    </source>
</evidence>
<feature type="non-terminal residue" evidence="3">
    <location>
        <position position="304"/>
    </location>
</feature>
<organism evidence="3 4">
    <name type="scientific">Brenthis ino</name>
    <name type="common">lesser marbled fritillary</name>
    <dbReference type="NCBI Taxonomy" id="405034"/>
    <lineage>
        <taxon>Eukaryota</taxon>
        <taxon>Metazoa</taxon>
        <taxon>Ecdysozoa</taxon>
        <taxon>Arthropoda</taxon>
        <taxon>Hexapoda</taxon>
        <taxon>Insecta</taxon>
        <taxon>Pterygota</taxon>
        <taxon>Neoptera</taxon>
        <taxon>Endopterygota</taxon>
        <taxon>Lepidoptera</taxon>
        <taxon>Glossata</taxon>
        <taxon>Ditrysia</taxon>
        <taxon>Papilionoidea</taxon>
        <taxon>Nymphalidae</taxon>
        <taxon>Heliconiinae</taxon>
        <taxon>Argynnini</taxon>
        <taxon>Brenthis</taxon>
    </lineage>
</organism>
<proteinExistence type="predicted"/>
<sequence length="304" mass="31062">MVWSQAVATRAAALAAHAARLHDAARALDLAAAAARALRPPAGAAAGAGEQWAAAAALAAGEAEALRGAAAALRVRHAGASGAGAGGALRAAWLDALAAAPCPAELRLARRARALAERLRESWQHLVRDRATRALTYNDEQFHVLERITVAETGRRARALLQRAAPMARARADAIADWYKVAQTVYLQTQILDKDLSATELKVLALAARLQDAEHATRALVADAQAQSNTQKQETPIEKEKETRSRGAGAGARAGSAGAGAGGVGAAGAGVRALLAAHEDVAAAVAASSALVARLVRLTADAAP</sequence>
<dbReference type="Gene3D" id="1.20.1270.420">
    <property type="match status" value="1"/>
</dbReference>
<feature type="compositionally biased region" description="Polar residues" evidence="1">
    <location>
        <begin position="225"/>
        <end position="234"/>
    </location>
</feature>
<feature type="region of interest" description="Disordered" evidence="1">
    <location>
        <begin position="223"/>
        <end position="260"/>
    </location>
</feature>
<dbReference type="OrthoDB" id="10013850at2759"/>
<dbReference type="EMBL" id="OV170221">
    <property type="protein sequence ID" value="CAH0713041.1"/>
    <property type="molecule type" value="Genomic_DNA"/>
</dbReference>
<keyword evidence="4" id="KW-1185">Reference proteome</keyword>
<feature type="domain" description="TANK-binding kinase 1 coiled-coil" evidence="2">
    <location>
        <begin position="104"/>
        <end position="209"/>
    </location>
</feature>
<dbReference type="Pfam" id="PF18394">
    <property type="entry name" value="TBK1_CCD1"/>
    <property type="match status" value="1"/>
</dbReference>
<dbReference type="AlphaFoldDB" id="A0A8J9Y475"/>
<dbReference type="Proteomes" id="UP000838878">
    <property type="component" value="Chromosome 1"/>
</dbReference>
<evidence type="ECO:0000256" key="1">
    <source>
        <dbReference type="SAM" id="MobiDB-lite"/>
    </source>
</evidence>
<reference evidence="3" key="1">
    <citation type="submission" date="2021-12" db="EMBL/GenBank/DDBJ databases">
        <authorList>
            <person name="Martin H S."/>
        </authorList>
    </citation>
    <scope>NUCLEOTIDE SEQUENCE</scope>
</reference>
<feature type="compositionally biased region" description="Basic and acidic residues" evidence="1">
    <location>
        <begin position="235"/>
        <end position="245"/>
    </location>
</feature>
<protein>
    <recommendedName>
        <fullName evidence="2">TANK-binding kinase 1 coiled-coil domain-containing protein</fullName>
    </recommendedName>
</protein>
<dbReference type="InterPro" id="IPR041309">
    <property type="entry name" value="TBK1_CC1"/>
</dbReference>
<gene>
    <name evidence="3" type="ORF">BINO364_LOCUS241</name>
</gene>
<name>A0A8J9Y475_9NEOP</name>
<evidence type="ECO:0000313" key="3">
    <source>
        <dbReference type="EMBL" id="CAH0713041.1"/>
    </source>
</evidence>
<accession>A0A8J9Y475</accession>
<feature type="compositionally biased region" description="Gly residues" evidence="1">
    <location>
        <begin position="248"/>
        <end position="260"/>
    </location>
</feature>